<dbReference type="SUPFAM" id="SSF50814">
    <property type="entry name" value="Lipocalins"/>
    <property type="match status" value="1"/>
</dbReference>
<proteinExistence type="predicted"/>
<dbReference type="Proteomes" id="UP001374579">
    <property type="component" value="Unassembled WGS sequence"/>
</dbReference>
<name>A0AAN9ASB1_9CAEN</name>
<evidence type="ECO:0000313" key="2">
    <source>
        <dbReference type="EMBL" id="KAK7092265.1"/>
    </source>
</evidence>
<keyword evidence="1" id="KW-0732">Signal</keyword>
<feature type="signal peptide" evidence="1">
    <location>
        <begin position="1"/>
        <end position="26"/>
    </location>
</feature>
<protein>
    <submittedName>
        <fullName evidence="2">Uncharacterized protein</fullName>
    </submittedName>
</protein>
<comment type="caution">
    <text evidence="2">The sequence shown here is derived from an EMBL/GenBank/DDBJ whole genome shotgun (WGS) entry which is preliminary data.</text>
</comment>
<feature type="chain" id="PRO_5042839668" evidence="1">
    <location>
        <begin position="27"/>
        <end position="234"/>
    </location>
</feature>
<dbReference type="EMBL" id="JBAMIC010000021">
    <property type="protein sequence ID" value="KAK7092265.1"/>
    <property type="molecule type" value="Genomic_DNA"/>
</dbReference>
<gene>
    <name evidence="2" type="ORF">V1264_008041</name>
</gene>
<accession>A0AAN9ASB1</accession>
<organism evidence="2 3">
    <name type="scientific">Littorina saxatilis</name>
    <dbReference type="NCBI Taxonomy" id="31220"/>
    <lineage>
        <taxon>Eukaryota</taxon>
        <taxon>Metazoa</taxon>
        <taxon>Spiralia</taxon>
        <taxon>Lophotrochozoa</taxon>
        <taxon>Mollusca</taxon>
        <taxon>Gastropoda</taxon>
        <taxon>Caenogastropoda</taxon>
        <taxon>Littorinimorpha</taxon>
        <taxon>Littorinoidea</taxon>
        <taxon>Littorinidae</taxon>
        <taxon>Littorina</taxon>
    </lineage>
</organism>
<dbReference type="AlphaFoldDB" id="A0AAN9ASB1"/>
<evidence type="ECO:0000256" key="1">
    <source>
        <dbReference type="SAM" id="SignalP"/>
    </source>
</evidence>
<sequence>MSSLTLLTATVVVLGLWCWVPTGAYGYNPRMVQCNRAAMPVTSLHMPQFLEGRWYMSHYTSGRNPVIMNGAIYDLKLSIPLAQDAKSHKKRDFFVVKITQSFPTHKTCAMGSYVNPIIGNKMSSDYHAWSFPKSAAGYYISWVDNYVLATDYSSTVVLLSEVIFNARRTITHAVIKVMVRDPAIPPNVYVVDAALHGFCKGDFLNLSSDYYVKVPNDSKLTCFAASASSGAGDN</sequence>
<dbReference type="GO" id="GO:0008289">
    <property type="term" value="F:lipid binding"/>
    <property type="evidence" value="ECO:0007669"/>
    <property type="project" value="UniProtKB-KW"/>
</dbReference>
<evidence type="ECO:0000313" key="3">
    <source>
        <dbReference type="Proteomes" id="UP001374579"/>
    </source>
</evidence>
<keyword evidence="3" id="KW-1185">Reference proteome</keyword>
<dbReference type="InterPro" id="IPR012674">
    <property type="entry name" value="Calycin"/>
</dbReference>
<reference evidence="2 3" key="1">
    <citation type="submission" date="2024-02" db="EMBL/GenBank/DDBJ databases">
        <title>Chromosome-scale genome assembly of the rough periwinkle Littorina saxatilis.</title>
        <authorList>
            <person name="De Jode A."/>
            <person name="Faria R."/>
            <person name="Formenti G."/>
            <person name="Sims Y."/>
            <person name="Smith T.P."/>
            <person name="Tracey A."/>
            <person name="Wood J.M.D."/>
            <person name="Zagrodzka Z.B."/>
            <person name="Johannesson K."/>
            <person name="Butlin R.K."/>
            <person name="Leder E.H."/>
        </authorList>
    </citation>
    <scope>NUCLEOTIDE SEQUENCE [LARGE SCALE GENOMIC DNA]</scope>
    <source>
        <strain evidence="2">Snail1</strain>
        <tissue evidence="2">Muscle</tissue>
    </source>
</reference>